<keyword evidence="4" id="KW-1185">Reference proteome</keyword>
<dbReference type="EMBL" id="JACKXD010000003">
    <property type="protein sequence ID" value="MBB6646601.1"/>
    <property type="molecule type" value="Genomic_DNA"/>
</dbReference>
<dbReference type="AlphaFoldDB" id="A0A7J9SN86"/>
<feature type="transmembrane region" description="Helical" evidence="2">
    <location>
        <begin position="574"/>
        <end position="595"/>
    </location>
</feature>
<organism evidence="3 4">
    <name type="scientific">Halobellus ruber</name>
    <dbReference type="NCBI Taxonomy" id="2761102"/>
    <lineage>
        <taxon>Archaea</taxon>
        <taxon>Methanobacteriati</taxon>
        <taxon>Methanobacteriota</taxon>
        <taxon>Stenosarchaea group</taxon>
        <taxon>Halobacteria</taxon>
        <taxon>Halobacteriales</taxon>
        <taxon>Haloferacaceae</taxon>
        <taxon>Halobellus</taxon>
    </lineage>
</organism>
<evidence type="ECO:0000256" key="2">
    <source>
        <dbReference type="SAM" id="Phobius"/>
    </source>
</evidence>
<keyword evidence="2" id="KW-0472">Membrane</keyword>
<name>A0A7J9SN86_9EURY</name>
<feature type="region of interest" description="Disordered" evidence="1">
    <location>
        <begin position="23"/>
        <end position="82"/>
    </location>
</feature>
<comment type="caution">
    <text evidence="3">The sequence shown here is derived from an EMBL/GenBank/DDBJ whole genome shotgun (WGS) entry which is preliminary data.</text>
</comment>
<feature type="compositionally biased region" description="Gly residues" evidence="1">
    <location>
        <begin position="71"/>
        <end position="80"/>
    </location>
</feature>
<dbReference type="InterPro" id="IPR008969">
    <property type="entry name" value="CarboxyPept-like_regulatory"/>
</dbReference>
<keyword evidence="2" id="KW-1133">Transmembrane helix</keyword>
<proteinExistence type="predicted"/>
<evidence type="ECO:0000313" key="4">
    <source>
        <dbReference type="Proteomes" id="UP000546257"/>
    </source>
</evidence>
<feature type="region of interest" description="Disordered" evidence="1">
    <location>
        <begin position="722"/>
        <end position="752"/>
    </location>
</feature>
<accession>A0A7J9SN86</accession>
<keyword evidence="2" id="KW-0812">Transmembrane</keyword>
<protein>
    <submittedName>
        <fullName evidence="3">DUF4129 domain-containing protein</fullName>
    </submittedName>
</protein>
<dbReference type="Proteomes" id="UP000546257">
    <property type="component" value="Unassembled WGS sequence"/>
</dbReference>
<evidence type="ECO:0000256" key="1">
    <source>
        <dbReference type="SAM" id="MobiDB-lite"/>
    </source>
</evidence>
<dbReference type="SUPFAM" id="SSF49464">
    <property type="entry name" value="Carboxypeptidase regulatory domain-like"/>
    <property type="match status" value="1"/>
</dbReference>
<gene>
    <name evidence="3" type="ORF">H5V44_09930</name>
</gene>
<reference evidence="3 4" key="1">
    <citation type="submission" date="2020-08" db="EMBL/GenBank/DDBJ databases">
        <authorList>
            <person name="Seo M.-J."/>
        </authorList>
    </citation>
    <scope>NUCLEOTIDE SEQUENCE [LARGE SCALE GENOMIC DNA]</scope>
    <source>
        <strain evidence="3 4">MBLA0160</strain>
    </source>
</reference>
<dbReference type="RefSeq" id="WP_185192966.1">
    <property type="nucleotide sequence ID" value="NZ_JACKXD010000003.1"/>
</dbReference>
<dbReference type="InterPro" id="IPR013783">
    <property type="entry name" value="Ig-like_fold"/>
</dbReference>
<sequence length="752" mass="78137">MTDTARLLPVLLALAIVGSSVGTVGALSPAPPTGTDAAVDRPASGPVAFQQGPPSGPVGIQHTDPAEAGEGDGGGDGSGEAGDLTAVRRWLGDRIGTLLVACARESRTNGNGTCEQLAEEYPSLAGRYAAVAEETADPDDNNVSRVLNRTGENQREFAAAVRNYRRALEAYRNADDVSDERRRSLARNVSRYGSRVEELGTDLATSHEVIAENSTIDVGPARDITTNVTTNVNRTTDEVRTREFVPPELTVSATTREVSFADPTVVRGQLRAEDGTPLANRTVEVRTPERTIRTTTDAAGEYTVTYRPTTAPVGAATVEAAYRPRNDSQYLRTTAGTDVTIRATTGAVELNGTPSGVAYGDDVTVRGSVRANGTGAAGVPVTVTLGGVLLAETNTTDSGAFSASGRLPASIPAGSPTLRVAVPQEDRAFAADPAAANVTVTRSTPTLVVNTERLDADTARVFGGMFVGQNPVSDARLTVRRGGETVGTVAVSDEGTFETNVSVPEVAANESTALTVAYDPPQGNVEGVDLRVGVSSASTGLVPDVENPAGGFVSGFGNPVDELEFESVRSADPVLLGGGLVAFLVVFVIASSGVLRRVWRAVVRGLPAAVGPLLGGGYAASRPDTVIRPPDETDDSDTDDDAADEAGALLGAATERLSGGRADESIIGAYGAVRRHLDARFGVEPALTHWELLRRYGGSLDAERRDALERLTEAYERAAFSPARSTTETAQDAIDSASVVVGERVEPGSAGD</sequence>
<feature type="region of interest" description="Disordered" evidence="1">
    <location>
        <begin position="621"/>
        <end position="642"/>
    </location>
</feature>
<feature type="compositionally biased region" description="Acidic residues" evidence="1">
    <location>
        <begin position="632"/>
        <end position="642"/>
    </location>
</feature>
<dbReference type="Gene3D" id="2.60.40.10">
    <property type="entry name" value="Immunoglobulins"/>
    <property type="match status" value="1"/>
</dbReference>
<evidence type="ECO:0000313" key="3">
    <source>
        <dbReference type="EMBL" id="MBB6646601.1"/>
    </source>
</evidence>